<feature type="domain" description="PH" evidence="10">
    <location>
        <begin position="408"/>
        <end position="500"/>
    </location>
</feature>
<protein>
    <submittedName>
        <fullName evidence="13">Uncharacterized protein</fullName>
    </submittedName>
</protein>
<dbReference type="SUPFAM" id="SSF50729">
    <property type="entry name" value="PH domain-like"/>
    <property type="match status" value="2"/>
</dbReference>
<keyword evidence="4" id="KW-0479">Metal-binding</keyword>
<dbReference type="InterPro" id="IPR051092">
    <property type="entry name" value="FYVE_RhoGEF_PH"/>
</dbReference>
<dbReference type="Proteomes" id="UP001461498">
    <property type="component" value="Unassembled WGS sequence"/>
</dbReference>
<dbReference type="PROSITE" id="PS50003">
    <property type="entry name" value="PH_DOMAIN"/>
    <property type="match status" value="2"/>
</dbReference>
<gene>
    <name evidence="13" type="ORF">O3M35_013207</name>
</gene>
<dbReference type="SMART" id="SM00064">
    <property type="entry name" value="FYVE"/>
    <property type="match status" value="1"/>
</dbReference>
<organism evidence="13 14">
    <name type="scientific">Rhynocoris fuscipes</name>
    <dbReference type="NCBI Taxonomy" id="488301"/>
    <lineage>
        <taxon>Eukaryota</taxon>
        <taxon>Metazoa</taxon>
        <taxon>Ecdysozoa</taxon>
        <taxon>Arthropoda</taxon>
        <taxon>Hexapoda</taxon>
        <taxon>Insecta</taxon>
        <taxon>Pterygota</taxon>
        <taxon>Neoptera</taxon>
        <taxon>Paraneoptera</taxon>
        <taxon>Hemiptera</taxon>
        <taxon>Heteroptera</taxon>
        <taxon>Panheteroptera</taxon>
        <taxon>Cimicomorpha</taxon>
        <taxon>Reduviidae</taxon>
        <taxon>Harpactorinae</taxon>
        <taxon>Harpactorini</taxon>
        <taxon>Rhynocoris</taxon>
    </lineage>
</organism>
<dbReference type="InterPro" id="IPR000219">
    <property type="entry name" value="DH_dom"/>
</dbReference>
<feature type="domain" description="FYVE-type" evidence="12">
    <location>
        <begin position="536"/>
        <end position="595"/>
    </location>
</feature>
<feature type="compositionally biased region" description="Low complexity" evidence="9">
    <location>
        <begin position="79"/>
        <end position="91"/>
    </location>
</feature>
<dbReference type="GO" id="GO:0005856">
    <property type="term" value="C:cytoskeleton"/>
    <property type="evidence" value="ECO:0007669"/>
    <property type="project" value="UniProtKB-SubCell"/>
</dbReference>
<feature type="domain" description="PH" evidence="10">
    <location>
        <begin position="659"/>
        <end position="756"/>
    </location>
</feature>
<feature type="region of interest" description="Disordered" evidence="9">
    <location>
        <begin position="62"/>
        <end position="91"/>
    </location>
</feature>
<evidence type="ECO:0000259" key="10">
    <source>
        <dbReference type="PROSITE" id="PS50003"/>
    </source>
</evidence>
<evidence type="ECO:0000256" key="5">
    <source>
        <dbReference type="ARBA" id="ARBA00022771"/>
    </source>
</evidence>
<dbReference type="InterPro" id="IPR013083">
    <property type="entry name" value="Znf_RING/FYVE/PHD"/>
</dbReference>
<keyword evidence="14" id="KW-1185">Reference proteome</keyword>
<sequence length="758" mass="87149">MAVIKFHSYSNRSEQTDITLMENNISKEKCERTSIKPPILPKPKIILPPPRKLLNKSLTQDKRERNVDLPLSPSGNIEDLQSSSNLNQNDNLNKRFIDEDNEHIDSIIQRTEHLQFSNTSHFIGNTSDDQCTNDSFNSFQSIQLNESEFSSSNIEGISVEGDKESDSDLTDSASQRSIDAVNIDETFSDTEAFLIANELATSELSYIESLRLIVISFREFIEDYCKRIGVNRIISDNDLAKIISSLPQLLSLNEDLYNDLKKRVDNWHEMPKIADVIIKKGPFLKLYTTYIKEFETVCTYLDEFKAKYPKFADALNEFESLPLCKSLNLKHYMLKPVQRIPQYRLLLQNYINHVRAGSDEHSDAIKALQIIQQVLSHTNDTLNLDNLSKLLQIQAKLGTHEIIKPGRKFLREGELYKLSRKEVQLRFFILLSDCLLYTSYVTLSIFKVKYELPLFGMKVHTKSTEKYEFSIITSTRSFTLRARNSNEYCEWVNALKSAIEENNQRQLSFAAVRSLTTQISQTTFKLGQEAPVWIQDKRATMCQICSAEFTMTFRRHHCRCCGKVVCSKCSSNKAPLAYLRFHCARVCKPCYDYLLKELTDPDRKLVPIVQSVLSMCENDAIRFLDGLLSSFKSYDSTEKNKKFIPQRLKEVAGDEIGEDISTHGWLMRRGKRGWKRLWFVLKAKVLYEYKASHDVVAHRTLPVLGYTVSRLPPSFHDECTNLCFSLNHPGQSSLVFMAPSEENCQMWISALTDATVLK</sequence>
<evidence type="ECO:0000256" key="2">
    <source>
        <dbReference type="ARBA" id="ARBA00022490"/>
    </source>
</evidence>
<dbReference type="PANTHER" id="PTHR12673:SF267">
    <property type="entry name" value="PROTEIN CBG10230"/>
    <property type="match status" value="1"/>
</dbReference>
<dbReference type="AlphaFoldDB" id="A0AAW1CE51"/>
<dbReference type="PROSITE" id="PS50178">
    <property type="entry name" value="ZF_FYVE"/>
    <property type="match status" value="1"/>
</dbReference>
<name>A0AAW1CE51_9HEMI</name>
<dbReference type="EMBL" id="JAPXFL010000075">
    <property type="protein sequence ID" value="KAK9496513.1"/>
    <property type="molecule type" value="Genomic_DNA"/>
</dbReference>
<dbReference type="CDD" id="cd00160">
    <property type="entry name" value="RhoGEF"/>
    <property type="match status" value="1"/>
</dbReference>
<dbReference type="PANTHER" id="PTHR12673">
    <property type="entry name" value="FACIOGENITAL DYSPLASIA PROTEIN"/>
    <property type="match status" value="1"/>
</dbReference>
<dbReference type="SMART" id="SM00233">
    <property type="entry name" value="PH"/>
    <property type="match status" value="2"/>
</dbReference>
<feature type="domain" description="DH" evidence="11">
    <location>
        <begin position="191"/>
        <end position="381"/>
    </location>
</feature>
<keyword evidence="2" id="KW-0963">Cytoplasm</keyword>
<dbReference type="InterPro" id="IPR035899">
    <property type="entry name" value="DBL_dom_sf"/>
</dbReference>
<evidence type="ECO:0000256" key="8">
    <source>
        <dbReference type="PROSITE-ProRule" id="PRU00091"/>
    </source>
</evidence>
<comment type="caution">
    <text evidence="13">The sequence shown here is derived from an EMBL/GenBank/DDBJ whole genome shotgun (WGS) entry which is preliminary data.</text>
</comment>
<evidence type="ECO:0000256" key="1">
    <source>
        <dbReference type="ARBA" id="ARBA00004245"/>
    </source>
</evidence>
<dbReference type="InterPro" id="IPR000306">
    <property type="entry name" value="Znf_FYVE"/>
</dbReference>
<evidence type="ECO:0000256" key="7">
    <source>
        <dbReference type="ARBA" id="ARBA00023212"/>
    </source>
</evidence>
<evidence type="ECO:0000256" key="3">
    <source>
        <dbReference type="ARBA" id="ARBA00022658"/>
    </source>
</evidence>
<dbReference type="InterPro" id="IPR001849">
    <property type="entry name" value="PH_domain"/>
</dbReference>
<evidence type="ECO:0000256" key="9">
    <source>
        <dbReference type="SAM" id="MobiDB-lite"/>
    </source>
</evidence>
<evidence type="ECO:0000259" key="11">
    <source>
        <dbReference type="PROSITE" id="PS50010"/>
    </source>
</evidence>
<evidence type="ECO:0000256" key="6">
    <source>
        <dbReference type="ARBA" id="ARBA00022833"/>
    </source>
</evidence>
<evidence type="ECO:0000256" key="4">
    <source>
        <dbReference type="ARBA" id="ARBA00022723"/>
    </source>
</evidence>
<dbReference type="InterPro" id="IPR017455">
    <property type="entry name" value="Znf_FYVE-rel"/>
</dbReference>
<dbReference type="InterPro" id="IPR011993">
    <property type="entry name" value="PH-like_dom_sf"/>
</dbReference>
<dbReference type="GO" id="GO:0005085">
    <property type="term" value="F:guanyl-nucleotide exchange factor activity"/>
    <property type="evidence" value="ECO:0007669"/>
    <property type="project" value="UniProtKB-KW"/>
</dbReference>
<evidence type="ECO:0000313" key="14">
    <source>
        <dbReference type="Proteomes" id="UP001461498"/>
    </source>
</evidence>
<proteinExistence type="predicted"/>
<dbReference type="Pfam" id="PF01363">
    <property type="entry name" value="FYVE"/>
    <property type="match status" value="1"/>
</dbReference>
<dbReference type="Pfam" id="PF00621">
    <property type="entry name" value="RhoGEF"/>
    <property type="match status" value="1"/>
</dbReference>
<keyword evidence="5 8" id="KW-0863">Zinc-finger</keyword>
<evidence type="ECO:0000313" key="13">
    <source>
        <dbReference type="EMBL" id="KAK9496513.1"/>
    </source>
</evidence>
<dbReference type="Gene3D" id="2.30.29.30">
    <property type="entry name" value="Pleckstrin-homology domain (PH domain)/Phosphotyrosine-binding domain (PTB)"/>
    <property type="match status" value="2"/>
</dbReference>
<dbReference type="PROSITE" id="PS50010">
    <property type="entry name" value="DH_2"/>
    <property type="match status" value="1"/>
</dbReference>
<accession>A0AAW1CE51</accession>
<keyword evidence="3" id="KW-0344">Guanine-nucleotide releasing factor</keyword>
<keyword evidence="6" id="KW-0862">Zinc</keyword>
<comment type="subcellular location">
    <subcellularLocation>
        <location evidence="1">Cytoplasm</location>
        <location evidence="1">Cytoskeleton</location>
    </subcellularLocation>
</comment>
<dbReference type="SUPFAM" id="SSF48065">
    <property type="entry name" value="DBL homology domain (DH-domain)"/>
    <property type="match status" value="1"/>
</dbReference>
<evidence type="ECO:0000259" key="12">
    <source>
        <dbReference type="PROSITE" id="PS50178"/>
    </source>
</evidence>
<keyword evidence="7" id="KW-0206">Cytoskeleton</keyword>
<dbReference type="Pfam" id="PF00169">
    <property type="entry name" value="PH"/>
    <property type="match status" value="2"/>
</dbReference>
<dbReference type="SMART" id="SM00325">
    <property type="entry name" value="RhoGEF"/>
    <property type="match status" value="1"/>
</dbReference>
<dbReference type="GO" id="GO:0005737">
    <property type="term" value="C:cytoplasm"/>
    <property type="evidence" value="ECO:0007669"/>
    <property type="project" value="TreeGrafter"/>
</dbReference>
<dbReference type="Gene3D" id="3.30.40.10">
    <property type="entry name" value="Zinc/RING finger domain, C3HC4 (zinc finger)"/>
    <property type="match status" value="1"/>
</dbReference>
<dbReference type="GO" id="GO:0008270">
    <property type="term" value="F:zinc ion binding"/>
    <property type="evidence" value="ECO:0007669"/>
    <property type="project" value="UniProtKB-KW"/>
</dbReference>
<reference evidence="13 14" key="1">
    <citation type="submission" date="2022-12" db="EMBL/GenBank/DDBJ databases">
        <title>Chromosome-level genome assembly of true bugs.</title>
        <authorList>
            <person name="Ma L."/>
            <person name="Li H."/>
        </authorList>
    </citation>
    <scope>NUCLEOTIDE SEQUENCE [LARGE SCALE GENOMIC DNA]</scope>
    <source>
        <strain evidence="13">Lab_2022b</strain>
    </source>
</reference>
<dbReference type="Gene3D" id="1.20.900.10">
    <property type="entry name" value="Dbl homology (DH) domain"/>
    <property type="match status" value="1"/>
</dbReference>